<reference evidence="2 3" key="1">
    <citation type="journal article" date="2019" name="Sci. Rep.">
        <title>Orb-weaving spider Araneus ventricosus genome elucidates the spidroin gene catalogue.</title>
        <authorList>
            <person name="Kono N."/>
            <person name="Nakamura H."/>
            <person name="Ohtoshi R."/>
            <person name="Moran D.A.P."/>
            <person name="Shinohara A."/>
            <person name="Yoshida Y."/>
            <person name="Fujiwara M."/>
            <person name="Mori M."/>
            <person name="Tomita M."/>
            <person name="Arakawa K."/>
        </authorList>
    </citation>
    <scope>NUCLEOTIDE SEQUENCE [LARGE SCALE GENOMIC DNA]</scope>
</reference>
<dbReference type="Proteomes" id="UP000499080">
    <property type="component" value="Unassembled WGS sequence"/>
</dbReference>
<evidence type="ECO:0000313" key="2">
    <source>
        <dbReference type="EMBL" id="GBN72856.1"/>
    </source>
</evidence>
<dbReference type="EMBL" id="BGPR01016403">
    <property type="protein sequence ID" value="GBN72856.1"/>
    <property type="molecule type" value="Genomic_DNA"/>
</dbReference>
<evidence type="ECO:0000313" key="3">
    <source>
        <dbReference type="Proteomes" id="UP000499080"/>
    </source>
</evidence>
<organism evidence="2 3">
    <name type="scientific">Araneus ventricosus</name>
    <name type="common">Orbweaver spider</name>
    <name type="synonym">Epeira ventricosa</name>
    <dbReference type="NCBI Taxonomy" id="182803"/>
    <lineage>
        <taxon>Eukaryota</taxon>
        <taxon>Metazoa</taxon>
        <taxon>Ecdysozoa</taxon>
        <taxon>Arthropoda</taxon>
        <taxon>Chelicerata</taxon>
        <taxon>Arachnida</taxon>
        <taxon>Araneae</taxon>
        <taxon>Araneomorphae</taxon>
        <taxon>Entelegynae</taxon>
        <taxon>Araneoidea</taxon>
        <taxon>Araneidae</taxon>
        <taxon>Araneus</taxon>
    </lineage>
</organism>
<protein>
    <submittedName>
        <fullName evidence="2">Uncharacterized protein</fullName>
    </submittedName>
</protein>
<keyword evidence="1" id="KW-1133">Transmembrane helix</keyword>
<dbReference type="AlphaFoldDB" id="A0A4Y2RBN8"/>
<accession>A0A4Y2RBN8</accession>
<name>A0A4Y2RBN8_ARAVE</name>
<keyword evidence="1" id="KW-0472">Membrane</keyword>
<sequence length="117" mass="13353">MLPAESNKEPNSSWTEEKTLVFGRLTPLLPVRLHRTPHFVKLPTCVKLTALLCIIEPPFLRRVFAGRGIKQQIFYGYIIPLPFIISVSFCLARGTVLFDLLMPFMAHKLSHFFLVVA</sequence>
<comment type="caution">
    <text evidence="2">The sequence shown here is derived from an EMBL/GenBank/DDBJ whole genome shotgun (WGS) entry which is preliminary data.</text>
</comment>
<evidence type="ECO:0000256" key="1">
    <source>
        <dbReference type="SAM" id="Phobius"/>
    </source>
</evidence>
<keyword evidence="3" id="KW-1185">Reference proteome</keyword>
<keyword evidence="1" id="KW-0812">Transmembrane</keyword>
<feature type="transmembrane region" description="Helical" evidence="1">
    <location>
        <begin position="74"/>
        <end position="96"/>
    </location>
</feature>
<proteinExistence type="predicted"/>
<gene>
    <name evidence="2" type="ORF">AVEN_136183_1</name>
</gene>